<organism evidence="1 2">
    <name type="scientific">Nonomuraea typhae</name>
    <dbReference type="NCBI Taxonomy" id="2603600"/>
    <lineage>
        <taxon>Bacteria</taxon>
        <taxon>Bacillati</taxon>
        <taxon>Actinomycetota</taxon>
        <taxon>Actinomycetes</taxon>
        <taxon>Streptosporangiales</taxon>
        <taxon>Streptosporangiaceae</taxon>
        <taxon>Nonomuraea</taxon>
    </lineage>
</organism>
<reference evidence="1 2" key="1">
    <citation type="submission" date="2024-10" db="EMBL/GenBank/DDBJ databases">
        <title>The Natural Products Discovery Center: Release of the First 8490 Sequenced Strains for Exploring Actinobacteria Biosynthetic Diversity.</title>
        <authorList>
            <person name="Kalkreuter E."/>
            <person name="Kautsar S.A."/>
            <person name="Yang D."/>
            <person name="Bader C.D."/>
            <person name="Teijaro C.N."/>
            <person name="Fluegel L."/>
            <person name="Davis C.M."/>
            <person name="Simpson J.R."/>
            <person name="Lauterbach L."/>
            <person name="Steele A.D."/>
            <person name="Gui C."/>
            <person name="Meng S."/>
            <person name="Li G."/>
            <person name="Viehrig K."/>
            <person name="Ye F."/>
            <person name="Su P."/>
            <person name="Kiefer A.F."/>
            <person name="Nichols A."/>
            <person name="Cepeda A.J."/>
            <person name="Yan W."/>
            <person name="Fan B."/>
            <person name="Jiang Y."/>
            <person name="Adhikari A."/>
            <person name="Zheng C.-J."/>
            <person name="Schuster L."/>
            <person name="Cowan T.M."/>
            <person name="Smanski M.J."/>
            <person name="Chevrette M.G."/>
            <person name="De Carvalho L.P.S."/>
            <person name="Shen B."/>
        </authorList>
    </citation>
    <scope>NUCLEOTIDE SEQUENCE [LARGE SCALE GENOMIC DNA]</scope>
    <source>
        <strain evidence="1 2">NPDC050545</strain>
    </source>
</reference>
<evidence type="ECO:0000313" key="2">
    <source>
        <dbReference type="Proteomes" id="UP001612741"/>
    </source>
</evidence>
<proteinExistence type="predicted"/>
<name>A0ABW7YR87_9ACTN</name>
<evidence type="ECO:0000313" key="1">
    <source>
        <dbReference type="EMBL" id="MFI6498125.1"/>
    </source>
</evidence>
<protein>
    <submittedName>
        <fullName evidence="1">Uncharacterized protein</fullName>
    </submittedName>
</protein>
<gene>
    <name evidence="1" type="ORF">ACIBG2_12100</name>
</gene>
<keyword evidence="2" id="KW-1185">Reference proteome</keyword>
<dbReference type="EMBL" id="JBITGY010000003">
    <property type="protein sequence ID" value="MFI6498125.1"/>
    <property type="molecule type" value="Genomic_DNA"/>
</dbReference>
<accession>A0ABW7YR87</accession>
<dbReference type="Proteomes" id="UP001612741">
    <property type="component" value="Unassembled WGS sequence"/>
</dbReference>
<sequence length="48" mass="5224">MRHLAAAIGQTTYLLGPAPEAAAPCPGPSRDDRLWGIARWLRIAIGRR</sequence>
<comment type="caution">
    <text evidence="1">The sequence shown here is derived from an EMBL/GenBank/DDBJ whole genome shotgun (WGS) entry which is preliminary data.</text>
</comment>
<dbReference type="RefSeq" id="WP_397081382.1">
    <property type="nucleotide sequence ID" value="NZ_JBITGY010000003.1"/>
</dbReference>